<keyword evidence="4" id="KW-1185">Reference proteome</keyword>
<dbReference type="InterPro" id="IPR046866">
    <property type="entry name" value="FapA_N"/>
</dbReference>
<comment type="caution">
    <text evidence="3">The sequence shown here is derived from an EMBL/GenBank/DDBJ whole genome shotgun (WGS) entry which is preliminary data.</text>
</comment>
<sequence>MIYEILYSNSYIQLIRKDDGFYIESFRQGYTLDEFNQVLMDFPQVKITNFLALKKAITNAPQYLIKFGDVRDRVEVEISSDHLKGYITLYVKESELVGAGLKQIISEISEALQKKGIVYGIKQDVLIMDLKPKVKILIAEGKLPVNGENSKIRMYEIKEPKPEITEDGTVNHYELNLINKVNKGDWLGERIDATPGEPGKSILGEIIPAKPGKQFPLLYDKQSVEEVYDPEKGITTLIAKKTGAVFYRQDVIYVYDCLEIEGNVSFDTGNINFDGFVNIRGSIDDNFSVEAKNDIQVLGAMGVGSVDKIYSRDGCIYIRGGIAGKNKARLYCKQDLYTKFASECTIECEETVHIGFYAINCNIKAKQVIFESAHSRIIGGNIDAEIKVIAHEVGNLAETPTNITVQGFNRKELKEKFDAINKSIEEINEQLVEFKHKIAVYAGSEKLTEQQEFDYRKITRQFQEVKETLRQLQSDRKKYLSYLRTKGDGEISISGRIHGNTTLTIKKISKRIMNDIRGPVTYYLMDNELICE</sequence>
<reference evidence="3 4" key="1">
    <citation type="submission" date="2019-12" db="EMBL/GenBank/DDBJ databases">
        <title>Defluviitalea raffinosedens, isolated from a biogas fermenter, genome sequencing and characterization.</title>
        <authorList>
            <person name="Rettenmaier R."/>
            <person name="Schneider M."/>
            <person name="Neuhaus K."/>
            <person name="Liebl W."/>
            <person name="Zverlov V."/>
        </authorList>
    </citation>
    <scope>NUCLEOTIDE SEQUENCE [LARGE SCALE GENOMIC DNA]</scope>
    <source>
        <strain evidence="3 4">249c-K6</strain>
    </source>
</reference>
<dbReference type="Pfam" id="PF03961">
    <property type="entry name" value="FapA"/>
    <property type="match status" value="1"/>
</dbReference>
<evidence type="ECO:0000259" key="2">
    <source>
        <dbReference type="Pfam" id="PF20250"/>
    </source>
</evidence>
<accession>A0A7C8HFK0</accession>
<dbReference type="EMBL" id="WSLF01000006">
    <property type="protein sequence ID" value="KAE9634054.1"/>
    <property type="molecule type" value="Genomic_DNA"/>
</dbReference>
<proteinExistence type="predicted"/>
<organism evidence="3 4">
    <name type="scientific">Defluviitalea raffinosedens</name>
    <dbReference type="NCBI Taxonomy" id="1450156"/>
    <lineage>
        <taxon>Bacteria</taxon>
        <taxon>Bacillati</taxon>
        <taxon>Bacillota</taxon>
        <taxon>Clostridia</taxon>
        <taxon>Lachnospirales</taxon>
        <taxon>Defluviitaleaceae</taxon>
        <taxon>Defluviitalea</taxon>
    </lineage>
</organism>
<dbReference type="PANTHER" id="PTHR38032:SF1">
    <property type="entry name" value="RNA-BINDING PROTEIN KHPB N-TERMINAL DOMAIN-CONTAINING PROTEIN"/>
    <property type="match status" value="1"/>
</dbReference>
<keyword evidence="1" id="KW-0175">Coiled coil</keyword>
<name>A0A7C8HFK0_9FIRM</name>
<dbReference type="AlphaFoldDB" id="A0A7C8HFK0"/>
<dbReference type="Pfam" id="PF20250">
    <property type="entry name" value="FapA_N"/>
    <property type="match status" value="1"/>
</dbReference>
<dbReference type="OrthoDB" id="1279at2"/>
<dbReference type="InterPro" id="IPR005646">
    <property type="entry name" value="FapA"/>
</dbReference>
<evidence type="ECO:0000313" key="4">
    <source>
        <dbReference type="Proteomes" id="UP000483018"/>
    </source>
</evidence>
<dbReference type="InterPro" id="IPR046865">
    <property type="entry name" value="FapA_b_solenoid"/>
</dbReference>
<evidence type="ECO:0000313" key="3">
    <source>
        <dbReference type="EMBL" id="KAE9634054.1"/>
    </source>
</evidence>
<evidence type="ECO:0000256" key="1">
    <source>
        <dbReference type="SAM" id="Coils"/>
    </source>
</evidence>
<dbReference type="RefSeq" id="WP_158740336.1">
    <property type="nucleotide sequence ID" value="NZ_JAFBEP010000008.1"/>
</dbReference>
<dbReference type="PANTHER" id="PTHR38032">
    <property type="entry name" value="POLYMERASE-RELATED"/>
    <property type="match status" value="1"/>
</dbReference>
<feature type="domain" description="Flagellar Assembly Protein A N-terminal region" evidence="2">
    <location>
        <begin position="74"/>
        <end position="248"/>
    </location>
</feature>
<protein>
    <submittedName>
        <fullName evidence="3">DUF342 domain-containing protein</fullName>
    </submittedName>
</protein>
<gene>
    <name evidence="3" type="ORF">GND95_07995</name>
</gene>
<feature type="coiled-coil region" evidence="1">
    <location>
        <begin position="410"/>
        <end position="475"/>
    </location>
</feature>
<dbReference type="Proteomes" id="UP000483018">
    <property type="component" value="Unassembled WGS sequence"/>
</dbReference>